<proteinExistence type="predicted"/>
<evidence type="ECO:0000313" key="2">
    <source>
        <dbReference type="Proteomes" id="UP001141806"/>
    </source>
</evidence>
<keyword evidence="2" id="KW-1185">Reference proteome</keyword>
<organism evidence="1 2">
    <name type="scientific">Protea cynaroides</name>
    <dbReference type="NCBI Taxonomy" id="273540"/>
    <lineage>
        <taxon>Eukaryota</taxon>
        <taxon>Viridiplantae</taxon>
        <taxon>Streptophyta</taxon>
        <taxon>Embryophyta</taxon>
        <taxon>Tracheophyta</taxon>
        <taxon>Spermatophyta</taxon>
        <taxon>Magnoliopsida</taxon>
        <taxon>Proteales</taxon>
        <taxon>Proteaceae</taxon>
        <taxon>Protea</taxon>
    </lineage>
</organism>
<evidence type="ECO:0000313" key="1">
    <source>
        <dbReference type="EMBL" id="KAJ4964554.1"/>
    </source>
</evidence>
<accession>A0A9Q0HIL1</accession>
<dbReference type="Proteomes" id="UP001141806">
    <property type="component" value="Unassembled WGS sequence"/>
</dbReference>
<protein>
    <submittedName>
        <fullName evidence="1">Uncharacterized protein</fullName>
    </submittedName>
</protein>
<sequence length="177" mass="19822">MLAWPPPFDALKIRSGLPDISPAISFATLFVNVSKYGYTSNLEIPVESQGERETKVWHFLRRKKEGERSHERSCWRGYNHSVSGLAVCFSPLVRPSPSSHLHQNVGLSGDVWFSSKLQLVKNLKGSFGVSPSGVESMALVIFQWSGYPTVSAACMIEILVTPLSKDFQVLMSWRFFV</sequence>
<dbReference type="EMBL" id="JAMYWD010000007">
    <property type="protein sequence ID" value="KAJ4964554.1"/>
    <property type="molecule type" value="Genomic_DNA"/>
</dbReference>
<dbReference type="AlphaFoldDB" id="A0A9Q0HIL1"/>
<gene>
    <name evidence="1" type="ORF">NE237_016403</name>
</gene>
<dbReference type="OrthoDB" id="688025at2759"/>
<reference evidence="1" key="1">
    <citation type="journal article" date="2023" name="Plant J.">
        <title>The genome of the king protea, Protea cynaroides.</title>
        <authorList>
            <person name="Chang J."/>
            <person name="Duong T.A."/>
            <person name="Schoeman C."/>
            <person name="Ma X."/>
            <person name="Roodt D."/>
            <person name="Barker N."/>
            <person name="Li Z."/>
            <person name="Van de Peer Y."/>
            <person name="Mizrachi E."/>
        </authorList>
    </citation>
    <scope>NUCLEOTIDE SEQUENCE</scope>
    <source>
        <tissue evidence="1">Young leaves</tissue>
    </source>
</reference>
<comment type="caution">
    <text evidence="1">The sequence shown here is derived from an EMBL/GenBank/DDBJ whole genome shotgun (WGS) entry which is preliminary data.</text>
</comment>
<name>A0A9Q0HIL1_9MAGN</name>